<dbReference type="Proteomes" id="UP000504636">
    <property type="component" value="Unplaced"/>
</dbReference>
<dbReference type="GO" id="GO:0005829">
    <property type="term" value="C:cytosol"/>
    <property type="evidence" value="ECO:0007669"/>
    <property type="project" value="TreeGrafter"/>
</dbReference>
<dbReference type="GeneID" id="54456296"/>
<dbReference type="PANTHER" id="PTHR24078">
    <property type="entry name" value="DNAJ HOMOLOG SUBFAMILY C MEMBER"/>
    <property type="match status" value="1"/>
</dbReference>
<keyword evidence="1" id="KW-0143">Chaperone</keyword>
<dbReference type="SUPFAM" id="SSF49493">
    <property type="entry name" value="HSP40/DnaJ peptide-binding domain"/>
    <property type="match status" value="2"/>
</dbReference>
<evidence type="ECO:0000313" key="6">
    <source>
        <dbReference type="RefSeq" id="XP_033578542.1"/>
    </source>
</evidence>
<dbReference type="FunFam" id="2.60.260.20:FF:000002">
    <property type="entry name" value="Dnaj homolog subfamily b member"/>
    <property type="match status" value="1"/>
</dbReference>
<reference evidence="6" key="3">
    <citation type="submission" date="2025-04" db="UniProtKB">
        <authorList>
            <consortium name="RefSeq"/>
        </authorList>
    </citation>
    <scope>IDENTIFICATION</scope>
    <source>
        <strain evidence="6">CBS 304.34</strain>
    </source>
</reference>
<evidence type="ECO:0000313" key="5">
    <source>
        <dbReference type="Proteomes" id="UP000504636"/>
    </source>
</evidence>
<dbReference type="InterPro" id="IPR051339">
    <property type="entry name" value="DnaJ_subfamily_B"/>
</dbReference>
<feature type="domain" description="Chaperone DnaJ C-terminal" evidence="3">
    <location>
        <begin position="139"/>
        <end position="296"/>
    </location>
</feature>
<evidence type="ECO:0000313" key="4">
    <source>
        <dbReference type="EMBL" id="KAF2811578.1"/>
    </source>
</evidence>
<keyword evidence="5" id="KW-1185">Reference proteome</keyword>
<dbReference type="GO" id="GO:0006457">
    <property type="term" value="P:protein folding"/>
    <property type="evidence" value="ECO:0007669"/>
    <property type="project" value="InterPro"/>
</dbReference>
<dbReference type="AlphaFoldDB" id="A0A6A6YSP5"/>
<dbReference type="GO" id="GO:0006413">
    <property type="term" value="P:translational initiation"/>
    <property type="evidence" value="ECO:0007669"/>
    <property type="project" value="TreeGrafter"/>
</dbReference>
<evidence type="ECO:0000259" key="3">
    <source>
        <dbReference type="Pfam" id="PF01556"/>
    </source>
</evidence>
<gene>
    <name evidence="4 6" type="ORF">BDZ99DRAFT_384776</name>
</gene>
<proteinExistence type="predicted"/>
<accession>A0A6A6YSP5</accession>
<dbReference type="Pfam" id="PF01556">
    <property type="entry name" value="DnaJ_C"/>
    <property type="match status" value="1"/>
</dbReference>
<dbReference type="GO" id="GO:0051082">
    <property type="term" value="F:unfolded protein binding"/>
    <property type="evidence" value="ECO:0007669"/>
    <property type="project" value="InterPro"/>
</dbReference>
<evidence type="ECO:0000256" key="1">
    <source>
        <dbReference type="ARBA" id="ARBA00023186"/>
    </source>
</evidence>
<name>A0A6A6YSP5_9PEZI</name>
<dbReference type="InterPro" id="IPR008971">
    <property type="entry name" value="HSP40/DnaJ_pept-bd"/>
</dbReference>
<sequence>MEDDHGDEYPHHHTLPRRDHSPDWQHDTGHDPYADPYYGYGRDSYGNPPYRRQPPPQPPPVPLPPQTESKTDKPTKSSFHFSSPESIFSKFLRSGGTGTGDEDVFSDFGGGSSDFGTRPNEDTSRGRERSRSPEITVVERPLSLTLEDLFNGTSRKMKIKRKVFDPATGETKTEDRILEVLIKKGLKAGSKIKFSDVGDQTEGSRQDLHFILSEKVHPLFRRYGHDLHYSVTLSLKEALCGFKRNIMTIDGKSVPLSRPGPIQPDFKEHFPGLGMPVSQKPDERGDLVVGFKIKHPQSLTARQKKVLNRVFTNIESGKPM</sequence>
<reference evidence="4 6" key="1">
    <citation type="journal article" date="2020" name="Stud. Mycol.">
        <title>101 Dothideomycetes genomes: a test case for predicting lifestyles and emergence of pathogens.</title>
        <authorList>
            <person name="Haridas S."/>
            <person name="Albert R."/>
            <person name="Binder M."/>
            <person name="Bloem J."/>
            <person name="Labutti K."/>
            <person name="Salamov A."/>
            <person name="Andreopoulos B."/>
            <person name="Baker S."/>
            <person name="Barry K."/>
            <person name="Bills G."/>
            <person name="Bluhm B."/>
            <person name="Cannon C."/>
            <person name="Castanera R."/>
            <person name="Culley D."/>
            <person name="Daum C."/>
            <person name="Ezra D."/>
            <person name="Gonzalez J."/>
            <person name="Henrissat B."/>
            <person name="Kuo A."/>
            <person name="Liang C."/>
            <person name="Lipzen A."/>
            <person name="Lutzoni F."/>
            <person name="Magnuson J."/>
            <person name="Mondo S."/>
            <person name="Nolan M."/>
            <person name="Ohm R."/>
            <person name="Pangilinan J."/>
            <person name="Park H.-J."/>
            <person name="Ramirez L."/>
            <person name="Alfaro M."/>
            <person name="Sun H."/>
            <person name="Tritt A."/>
            <person name="Yoshinaga Y."/>
            <person name="Zwiers L.-H."/>
            <person name="Turgeon B."/>
            <person name="Goodwin S."/>
            <person name="Spatafora J."/>
            <person name="Crous P."/>
            <person name="Grigoriev I."/>
        </authorList>
    </citation>
    <scope>NUCLEOTIDE SEQUENCE</scope>
    <source>
        <strain evidence="4 6">CBS 304.34</strain>
    </source>
</reference>
<dbReference type="FunFam" id="2.60.260.20:FF:000013">
    <property type="entry name" value="DnaJ subfamily B member 11"/>
    <property type="match status" value="1"/>
</dbReference>
<dbReference type="CDD" id="cd10747">
    <property type="entry name" value="DnaJ_C"/>
    <property type="match status" value="1"/>
</dbReference>
<dbReference type="GO" id="GO:0051087">
    <property type="term" value="F:protein-folding chaperone binding"/>
    <property type="evidence" value="ECO:0007669"/>
    <property type="project" value="TreeGrafter"/>
</dbReference>
<feature type="compositionally biased region" description="Pro residues" evidence="2">
    <location>
        <begin position="51"/>
        <end position="65"/>
    </location>
</feature>
<organism evidence="4">
    <name type="scientific">Mytilinidion resinicola</name>
    <dbReference type="NCBI Taxonomy" id="574789"/>
    <lineage>
        <taxon>Eukaryota</taxon>
        <taxon>Fungi</taxon>
        <taxon>Dikarya</taxon>
        <taxon>Ascomycota</taxon>
        <taxon>Pezizomycotina</taxon>
        <taxon>Dothideomycetes</taxon>
        <taxon>Pleosporomycetidae</taxon>
        <taxon>Mytilinidiales</taxon>
        <taxon>Mytilinidiaceae</taxon>
        <taxon>Mytilinidion</taxon>
    </lineage>
</organism>
<evidence type="ECO:0000256" key="2">
    <source>
        <dbReference type="SAM" id="MobiDB-lite"/>
    </source>
</evidence>
<reference evidence="6" key="2">
    <citation type="submission" date="2020-04" db="EMBL/GenBank/DDBJ databases">
        <authorList>
            <consortium name="NCBI Genome Project"/>
        </authorList>
    </citation>
    <scope>NUCLEOTIDE SEQUENCE</scope>
    <source>
        <strain evidence="6">CBS 304.34</strain>
    </source>
</reference>
<protein>
    <recommendedName>
        <fullName evidence="3">Chaperone DnaJ C-terminal domain-containing protein</fullName>
    </recommendedName>
</protein>
<dbReference type="OrthoDB" id="550424at2759"/>
<dbReference type="Gene3D" id="2.60.260.20">
    <property type="entry name" value="Urease metallochaperone UreE, N-terminal domain"/>
    <property type="match status" value="2"/>
</dbReference>
<feature type="region of interest" description="Disordered" evidence="2">
    <location>
        <begin position="100"/>
        <end position="133"/>
    </location>
</feature>
<feature type="compositionally biased region" description="Basic and acidic residues" evidence="2">
    <location>
        <begin position="119"/>
        <end position="132"/>
    </location>
</feature>
<dbReference type="PANTHER" id="PTHR24078:SF553">
    <property type="entry name" value="DNAJ HOMOLOG SUBFAMILY B MEMBER 5"/>
    <property type="match status" value="1"/>
</dbReference>
<dbReference type="RefSeq" id="XP_033578542.1">
    <property type="nucleotide sequence ID" value="XM_033715403.1"/>
</dbReference>
<feature type="region of interest" description="Disordered" evidence="2">
    <location>
        <begin position="1"/>
        <end position="82"/>
    </location>
</feature>
<dbReference type="InterPro" id="IPR002939">
    <property type="entry name" value="DnaJ_C"/>
</dbReference>
<feature type="compositionally biased region" description="Basic and acidic residues" evidence="2">
    <location>
        <begin position="7"/>
        <end position="33"/>
    </location>
</feature>
<dbReference type="EMBL" id="MU003698">
    <property type="protein sequence ID" value="KAF2811578.1"/>
    <property type="molecule type" value="Genomic_DNA"/>
</dbReference>